<reference evidence="2" key="1">
    <citation type="submission" date="2023-03" db="EMBL/GenBank/DDBJ databases">
        <title>Massive genome expansion in bonnet fungi (Mycena s.s.) driven by repeated elements and novel gene families across ecological guilds.</title>
        <authorList>
            <consortium name="Lawrence Berkeley National Laboratory"/>
            <person name="Harder C.B."/>
            <person name="Miyauchi S."/>
            <person name="Viragh M."/>
            <person name="Kuo A."/>
            <person name="Thoen E."/>
            <person name="Andreopoulos B."/>
            <person name="Lu D."/>
            <person name="Skrede I."/>
            <person name="Drula E."/>
            <person name="Henrissat B."/>
            <person name="Morin E."/>
            <person name="Kohler A."/>
            <person name="Barry K."/>
            <person name="LaButti K."/>
            <person name="Morin E."/>
            <person name="Salamov A."/>
            <person name="Lipzen A."/>
            <person name="Mereny Z."/>
            <person name="Hegedus B."/>
            <person name="Baldrian P."/>
            <person name="Stursova M."/>
            <person name="Weitz H."/>
            <person name="Taylor A."/>
            <person name="Grigoriev I.V."/>
            <person name="Nagy L.G."/>
            <person name="Martin F."/>
            <person name="Kauserud H."/>
        </authorList>
    </citation>
    <scope>NUCLEOTIDE SEQUENCE</scope>
    <source>
        <strain evidence="2">CBHHK188m</strain>
    </source>
</reference>
<gene>
    <name evidence="2" type="ORF">DFH07DRAFT_1060041</name>
</gene>
<protein>
    <submittedName>
        <fullName evidence="2">Uncharacterized protein</fullName>
    </submittedName>
</protein>
<feature type="region of interest" description="Disordered" evidence="1">
    <location>
        <begin position="1"/>
        <end position="22"/>
    </location>
</feature>
<accession>A0AAD7JC45</accession>
<comment type="caution">
    <text evidence="2">The sequence shown here is derived from an EMBL/GenBank/DDBJ whole genome shotgun (WGS) entry which is preliminary data.</text>
</comment>
<evidence type="ECO:0000313" key="3">
    <source>
        <dbReference type="Proteomes" id="UP001215280"/>
    </source>
</evidence>
<dbReference type="Proteomes" id="UP001215280">
    <property type="component" value="Unassembled WGS sequence"/>
</dbReference>
<evidence type="ECO:0000256" key="1">
    <source>
        <dbReference type="SAM" id="MobiDB-lite"/>
    </source>
</evidence>
<organism evidence="2 3">
    <name type="scientific">Mycena maculata</name>
    <dbReference type="NCBI Taxonomy" id="230809"/>
    <lineage>
        <taxon>Eukaryota</taxon>
        <taxon>Fungi</taxon>
        <taxon>Dikarya</taxon>
        <taxon>Basidiomycota</taxon>
        <taxon>Agaricomycotina</taxon>
        <taxon>Agaricomycetes</taxon>
        <taxon>Agaricomycetidae</taxon>
        <taxon>Agaricales</taxon>
        <taxon>Marasmiineae</taxon>
        <taxon>Mycenaceae</taxon>
        <taxon>Mycena</taxon>
    </lineage>
</organism>
<sequence length="224" mass="24087">MTEAQKPLIDDEGESPRDNEACRKSFTTTKARKPLCSLGQVAVKSPHVLWGNQKSSCSLRDTDSAQELGWGPQAAADVNGEIRDRHQPRFRLVVLRVGGVDLQAGQPVSADNVPRFCLTVSALESANATISVQPCINDVSFNPDPTQMFQWVGTAYITYGFAFIGNQSVPVGPSSATDYVPSLVNAMSTTAAYIRLDYSPGRLPASTGLETGMVLALSESIEHL</sequence>
<proteinExistence type="predicted"/>
<evidence type="ECO:0000313" key="2">
    <source>
        <dbReference type="EMBL" id="KAJ7760736.1"/>
    </source>
</evidence>
<keyword evidence="3" id="KW-1185">Reference proteome</keyword>
<name>A0AAD7JC45_9AGAR</name>
<dbReference type="AlphaFoldDB" id="A0AAD7JC45"/>
<dbReference type="EMBL" id="JARJLG010000048">
    <property type="protein sequence ID" value="KAJ7760736.1"/>
    <property type="molecule type" value="Genomic_DNA"/>
</dbReference>